<feature type="signal peptide" evidence="2">
    <location>
        <begin position="1"/>
        <end position="15"/>
    </location>
</feature>
<accession>A0A7J8FTZ2</accession>
<keyword evidence="1" id="KW-0472">Membrane</keyword>
<comment type="caution">
    <text evidence="3">The sequence shown here is derived from an EMBL/GenBank/DDBJ whole genome shotgun (WGS) entry which is preliminary data.</text>
</comment>
<proteinExistence type="predicted"/>
<keyword evidence="1" id="KW-1133">Transmembrane helix</keyword>
<protein>
    <submittedName>
        <fullName evidence="3">Testis expressed 51</fullName>
    </submittedName>
</protein>
<organism evidence="3 4">
    <name type="scientific">Molossus molossus</name>
    <name type="common">Pallas' mastiff bat</name>
    <name type="synonym">Vespertilio molossus</name>
    <dbReference type="NCBI Taxonomy" id="27622"/>
    <lineage>
        <taxon>Eukaryota</taxon>
        <taxon>Metazoa</taxon>
        <taxon>Chordata</taxon>
        <taxon>Craniata</taxon>
        <taxon>Vertebrata</taxon>
        <taxon>Euteleostomi</taxon>
        <taxon>Mammalia</taxon>
        <taxon>Eutheria</taxon>
        <taxon>Laurasiatheria</taxon>
        <taxon>Chiroptera</taxon>
        <taxon>Yangochiroptera</taxon>
        <taxon>Molossidae</taxon>
        <taxon>Molossus</taxon>
    </lineage>
</organism>
<name>A0A7J8FTZ2_MOLMO</name>
<dbReference type="Proteomes" id="UP000550707">
    <property type="component" value="Unassembled WGS sequence"/>
</dbReference>
<keyword evidence="4" id="KW-1185">Reference proteome</keyword>
<feature type="chain" id="PRO_5029484598" evidence="2">
    <location>
        <begin position="16"/>
        <end position="203"/>
    </location>
</feature>
<keyword evidence="1" id="KW-0812">Transmembrane</keyword>
<dbReference type="EMBL" id="JACASF010000011">
    <property type="protein sequence ID" value="KAF6451273.1"/>
    <property type="molecule type" value="Genomic_DNA"/>
</dbReference>
<evidence type="ECO:0000313" key="4">
    <source>
        <dbReference type="Proteomes" id="UP000550707"/>
    </source>
</evidence>
<sequence>MLLLLLGCLLPATEARERTCLRCWPALPALMDYDLQVLWGAPEPPKELSRSLHSLLLEAQDFPEPWYLDQDHLEKETARLFDHIDKAIKNFRVDTTSLLEEINIWKQLFSTSLSKISEELKDKDLHSNLEVINCVNCRTHLLTCEDLTLCPGRTQQTFLWAVSLGITLPLAVIAGGGSYIFWHRKKMKKAAEEASHRPLVSSD</sequence>
<evidence type="ECO:0000256" key="2">
    <source>
        <dbReference type="SAM" id="SignalP"/>
    </source>
</evidence>
<feature type="transmembrane region" description="Helical" evidence="1">
    <location>
        <begin position="158"/>
        <end position="182"/>
    </location>
</feature>
<reference evidence="3 4" key="1">
    <citation type="journal article" date="2020" name="Nature">
        <title>Six reference-quality genomes reveal evolution of bat adaptations.</title>
        <authorList>
            <person name="Jebb D."/>
            <person name="Huang Z."/>
            <person name="Pippel M."/>
            <person name="Hughes G.M."/>
            <person name="Lavrichenko K."/>
            <person name="Devanna P."/>
            <person name="Winkler S."/>
            <person name="Jermiin L.S."/>
            <person name="Skirmuntt E.C."/>
            <person name="Katzourakis A."/>
            <person name="Burkitt-Gray L."/>
            <person name="Ray D.A."/>
            <person name="Sullivan K.A.M."/>
            <person name="Roscito J.G."/>
            <person name="Kirilenko B.M."/>
            <person name="Davalos L.M."/>
            <person name="Corthals A.P."/>
            <person name="Power M.L."/>
            <person name="Jones G."/>
            <person name="Ransome R.D."/>
            <person name="Dechmann D.K.N."/>
            <person name="Locatelli A.G."/>
            <person name="Puechmaille S.J."/>
            <person name="Fedrigo O."/>
            <person name="Jarvis E.D."/>
            <person name="Hiller M."/>
            <person name="Vernes S.C."/>
            <person name="Myers E.W."/>
            <person name="Teeling E.C."/>
        </authorList>
    </citation>
    <scope>NUCLEOTIDE SEQUENCE [LARGE SCALE GENOMIC DNA]</scope>
    <source>
        <strain evidence="3">MMolMol1</strain>
        <tissue evidence="3">Muscle</tissue>
    </source>
</reference>
<evidence type="ECO:0000256" key="1">
    <source>
        <dbReference type="SAM" id="Phobius"/>
    </source>
</evidence>
<dbReference type="InParanoid" id="A0A7J8FTZ2"/>
<gene>
    <name evidence="3" type="ORF">HJG59_018033</name>
</gene>
<dbReference type="AlphaFoldDB" id="A0A7J8FTZ2"/>
<evidence type="ECO:0000313" key="3">
    <source>
        <dbReference type="EMBL" id="KAF6451273.1"/>
    </source>
</evidence>
<keyword evidence="2" id="KW-0732">Signal</keyword>